<reference evidence="5" key="1">
    <citation type="journal article" date="2020" name="Nature">
        <title>Giant virus diversity and host interactions through global metagenomics.</title>
        <authorList>
            <person name="Schulz F."/>
            <person name="Roux S."/>
            <person name="Paez-Espino D."/>
            <person name="Jungbluth S."/>
            <person name="Walsh D.A."/>
            <person name="Denef V.J."/>
            <person name="McMahon K.D."/>
            <person name="Konstantinidis K.T."/>
            <person name="Eloe-Fadrosh E.A."/>
            <person name="Kyrpides N.C."/>
            <person name="Woyke T."/>
        </authorList>
    </citation>
    <scope>NUCLEOTIDE SEQUENCE</scope>
    <source>
        <strain evidence="5">GVMAG-M-3300025880-75</strain>
    </source>
</reference>
<protein>
    <recommendedName>
        <fullName evidence="4">DNA-directed RNA polymerase RpoA/D/Rpb3-type domain-containing protein</fullName>
    </recommendedName>
</protein>
<dbReference type="InterPro" id="IPR036643">
    <property type="entry name" value="RNApol_insert_sf"/>
</dbReference>
<dbReference type="PANTHER" id="PTHR11800:SF2">
    <property type="entry name" value="DNA-DIRECTED RNA POLYMERASE II SUBUNIT RPB3"/>
    <property type="match status" value="1"/>
</dbReference>
<proteinExistence type="predicted"/>
<organism evidence="5">
    <name type="scientific">viral metagenome</name>
    <dbReference type="NCBI Taxonomy" id="1070528"/>
    <lineage>
        <taxon>unclassified sequences</taxon>
        <taxon>metagenomes</taxon>
        <taxon>organismal metagenomes</taxon>
    </lineage>
</organism>
<dbReference type="SUPFAM" id="SSF55257">
    <property type="entry name" value="RBP11-like subunits of RNA polymerase"/>
    <property type="match status" value="2"/>
</dbReference>
<dbReference type="EMBL" id="MN740355">
    <property type="protein sequence ID" value="QHU02201.1"/>
    <property type="molecule type" value="Genomic_DNA"/>
</dbReference>
<dbReference type="InterPro" id="IPR036603">
    <property type="entry name" value="RBP11-like"/>
</dbReference>
<evidence type="ECO:0000259" key="4">
    <source>
        <dbReference type="SMART" id="SM00662"/>
    </source>
</evidence>
<evidence type="ECO:0000256" key="2">
    <source>
        <dbReference type="ARBA" id="ARBA00023163"/>
    </source>
</evidence>
<dbReference type="InterPro" id="IPR050518">
    <property type="entry name" value="Rpo3/RPB3_RNA_Pol_subunit"/>
</dbReference>
<dbReference type="GO" id="GO:0006351">
    <property type="term" value="P:DNA-templated transcription"/>
    <property type="evidence" value="ECO:0007669"/>
    <property type="project" value="InterPro"/>
</dbReference>
<dbReference type="GO" id="GO:0003899">
    <property type="term" value="F:DNA-directed RNA polymerase activity"/>
    <property type="evidence" value="ECO:0007669"/>
    <property type="project" value="InterPro"/>
</dbReference>
<sequence length="386" mass="44540">MTSMASHEIISDVEDSSTIRLPVVKHGNESKEILTFTLENTNVSIANALRRVLLADIKTVVFDTDNETINIYKNTTRFHNEILKQRLGCIPVHIKDIDNIENLIIELNVHNESDSIQYVTSKDFTIKDIVTDKPLTIEQTKSIFPPNKMTQEYVLFARLRPKISNDIIGETINLKVKLKTATAKQDGMYNVVSTCAFGNTEDKVEQHNQWQSISEGLESNGLNDDRIEYERKNWYTLQAKRYFIKDSFDFKVESVGVYKNVELINMGCDNIIRRLDKIKEKCDNEQLKLDKKSTAMENAVDVILQGEDYTIGKVIEFVLHEQYYKKDRELSYVGFIKKHPHDDYSIIRIAFSEEGDTQLSDVNVYSMVKFACEVGIKLFANIKEYF</sequence>
<evidence type="ECO:0000313" key="5">
    <source>
        <dbReference type="EMBL" id="QHU02201.1"/>
    </source>
</evidence>
<dbReference type="GO" id="GO:0000428">
    <property type="term" value="C:DNA-directed RNA polymerase complex"/>
    <property type="evidence" value="ECO:0007669"/>
    <property type="project" value="UniProtKB-KW"/>
</dbReference>
<accession>A0A6C0JBL9</accession>
<dbReference type="GO" id="GO:0046983">
    <property type="term" value="F:protein dimerization activity"/>
    <property type="evidence" value="ECO:0007669"/>
    <property type="project" value="InterPro"/>
</dbReference>
<feature type="coiled-coil region" evidence="3">
    <location>
        <begin position="268"/>
        <end position="295"/>
    </location>
</feature>
<dbReference type="SMART" id="SM00662">
    <property type="entry name" value="RPOLD"/>
    <property type="match status" value="1"/>
</dbReference>
<dbReference type="Gene3D" id="3.30.1360.10">
    <property type="entry name" value="RNA polymerase, RBP11-like subunit"/>
    <property type="match status" value="2"/>
</dbReference>
<keyword evidence="3" id="KW-0175">Coiled coil</keyword>
<dbReference type="Pfam" id="PF01193">
    <property type="entry name" value="RNA_pol_L"/>
    <property type="match status" value="1"/>
</dbReference>
<dbReference type="InterPro" id="IPR011263">
    <property type="entry name" value="DNA-dir_RNA_pol_RpoA/D/Rpb3"/>
</dbReference>
<keyword evidence="2" id="KW-0804">Transcription</keyword>
<name>A0A6C0JBL9_9ZZZZ</name>
<feature type="domain" description="DNA-directed RNA polymerase RpoA/D/Rpb3-type" evidence="4">
    <location>
        <begin position="33"/>
        <end position="281"/>
    </location>
</feature>
<evidence type="ECO:0000256" key="3">
    <source>
        <dbReference type="SAM" id="Coils"/>
    </source>
</evidence>
<dbReference type="AlphaFoldDB" id="A0A6C0JBL9"/>
<dbReference type="Gene3D" id="2.170.120.12">
    <property type="entry name" value="DNA-directed RNA polymerase, insert domain"/>
    <property type="match status" value="1"/>
</dbReference>
<dbReference type="PANTHER" id="PTHR11800">
    <property type="entry name" value="DNA-DIRECTED RNA POLYMERASE"/>
    <property type="match status" value="1"/>
</dbReference>
<evidence type="ECO:0000256" key="1">
    <source>
        <dbReference type="ARBA" id="ARBA00022478"/>
    </source>
</evidence>
<keyword evidence="1" id="KW-0240">DNA-directed RNA polymerase</keyword>
<dbReference type="SUPFAM" id="SSF56553">
    <property type="entry name" value="Insert subdomain of RNA polymerase alpha subunit"/>
    <property type="match status" value="1"/>
</dbReference>